<organism evidence="2 3">
    <name type="scientific">Pichia inconspicua</name>
    <dbReference type="NCBI Taxonomy" id="52247"/>
    <lineage>
        <taxon>Eukaryota</taxon>
        <taxon>Fungi</taxon>
        <taxon>Dikarya</taxon>
        <taxon>Ascomycota</taxon>
        <taxon>Saccharomycotina</taxon>
        <taxon>Pichiomycetes</taxon>
        <taxon>Pichiales</taxon>
        <taxon>Pichiaceae</taxon>
        <taxon>Pichia</taxon>
    </lineage>
</organism>
<keyword evidence="3" id="KW-1185">Reference proteome</keyword>
<dbReference type="Pfam" id="PF00107">
    <property type="entry name" value="ADH_zinc_N"/>
    <property type="match status" value="1"/>
</dbReference>
<gene>
    <name evidence="2" type="ORF">CANINC_004960</name>
</gene>
<sequence>MSRVVYTGDKSPLAEVITIEASPDDYILRPTDIVVHVKAAAVIPADIKMITLGITPKGAVLGCEYAGIVHRIGSDVQDLVVGDFVTGFVLGNSTDGSVGAFQDYTVASAATAIKVGPLIHENSNQDYIKEGAVTTFEGAVSVSASILTVGLSLGHYMQIKGKEHAGKWILIWGGTASTGFLAIQVAKKLYGLKVITVANRKKYGDRLIAVGADVVVDYHDDDVVAQIKSATNDSVVFAYDVVSNDATNHRKVFDAVSDTLPSKVHNLNSISLKFDSSDDQKKQHVEFSSCVAFLLTGDDIPLWGLKRDESIFEDGISFKRQITPLLTSGEIIHMPVHVHLGLDNANDALLNVQKGVSFTKEVIRLD</sequence>
<dbReference type="Gene3D" id="3.40.50.720">
    <property type="entry name" value="NAD(P)-binding Rossmann-like Domain"/>
    <property type="match status" value="1"/>
</dbReference>
<dbReference type="PANTHER" id="PTHR45348">
    <property type="entry name" value="HYPOTHETICAL OXIDOREDUCTASE (EUROFUNG)"/>
    <property type="match status" value="1"/>
</dbReference>
<dbReference type="SUPFAM" id="SSF51735">
    <property type="entry name" value="NAD(P)-binding Rossmann-fold domains"/>
    <property type="match status" value="1"/>
</dbReference>
<dbReference type="InterPro" id="IPR020843">
    <property type="entry name" value="ER"/>
</dbReference>
<dbReference type="PANTHER" id="PTHR45348:SF2">
    <property type="entry name" value="ZINC-TYPE ALCOHOL DEHYDROGENASE-LIKE PROTEIN C2E1P3.01"/>
    <property type="match status" value="1"/>
</dbReference>
<dbReference type="InterPro" id="IPR013154">
    <property type="entry name" value="ADH-like_N"/>
</dbReference>
<dbReference type="InterPro" id="IPR011032">
    <property type="entry name" value="GroES-like_sf"/>
</dbReference>
<reference evidence="2 3" key="1">
    <citation type="journal article" date="2019" name="Front. Genet.">
        <title>Whole-Genome Sequencing of the Opportunistic Yeast Pathogen Candida inconspicua Uncovers Its Hybrid Origin.</title>
        <authorList>
            <person name="Mixao V."/>
            <person name="Hansen A.P."/>
            <person name="Saus E."/>
            <person name="Boekhout T."/>
            <person name="Lass-Florl C."/>
            <person name="Gabaldon T."/>
        </authorList>
    </citation>
    <scope>NUCLEOTIDE SEQUENCE [LARGE SCALE GENOMIC DNA]</scope>
    <source>
        <strain evidence="2 3">CBS 180</strain>
    </source>
</reference>
<dbReference type="Pfam" id="PF08240">
    <property type="entry name" value="ADH_N"/>
    <property type="match status" value="1"/>
</dbReference>
<evidence type="ECO:0000313" key="3">
    <source>
        <dbReference type="Proteomes" id="UP000307173"/>
    </source>
</evidence>
<name>A0A4T0WUN0_9ASCO</name>
<dbReference type="InterPro" id="IPR047122">
    <property type="entry name" value="Trans-enoyl_RdTase-like"/>
</dbReference>
<dbReference type="InterPro" id="IPR013149">
    <property type="entry name" value="ADH-like_C"/>
</dbReference>
<dbReference type="EMBL" id="SELW01000680">
    <property type="protein sequence ID" value="TID13274.1"/>
    <property type="molecule type" value="Genomic_DNA"/>
</dbReference>
<dbReference type="STRING" id="52247.A0A4T0WUN0"/>
<comment type="caution">
    <text evidence="2">The sequence shown here is derived from an EMBL/GenBank/DDBJ whole genome shotgun (WGS) entry which is preliminary data.</text>
</comment>
<dbReference type="GO" id="GO:0016651">
    <property type="term" value="F:oxidoreductase activity, acting on NAD(P)H"/>
    <property type="evidence" value="ECO:0007669"/>
    <property type="project" value="InterPro"/>
</dbReference>
<evidence type="ECO:0000259" key="1">
    <source>
        <dbReference type="SMART" id="SM00829"/>
    </source>
</evidence>
<evidence type="ECO:0000313" key="2">
    <source>
        <dbReference type="EMBL" id="TID13274.1"/>
    </source>
</evidence>
<dbReference type="Proteomes" id="UP000307173">
    <property type="component" value="Unassembled WGS sequence"/>
</dbReference>
<dbReference type="AlphaFoldDB" id="A0A4T0WUN0"/>
<feature type="domain" description="Enoyl reductase (ER)" evidence="1">
    <location>
        <begin position="11"/>
        <end position="363"/>
    </location>
</feature>
<dbReference type="Gene3D" id="3.90.180.10">
    <property type="entry name" value="Medium-chain alcohol dehydrogenases, catalytic domain"/>
    <property type="match status" value="1"/>
</dbReference>
<dbReference type="InterPro" id="IPR036291">
    <property type="entry name" value="NAD(P)-bd_dom_sf"/>
</dbReference>
<proteinExistence type="predicted"/>
<dbReference type="SMART" id="SM00829">
    <property type="entry name" value="PKS_ER"/>
    <property type="match status" value="1"/>
</dbReference>
<dbReference type="SUPFAM" id="SSF50129">
    <property type="entry name" value="GroES-like"/>
    <property type="match status" value="1"/>
</dbReference>
<dbReference type="OrthoDB" id="9992527at2759"/>
<protein>
    <recommendedName>
        <fullName evidence="1">Enoyl reductase (ER) domain-containing protein</fullName>
    </recommendedName>
</protein>
<accession>A0A4T0WUN0</accession>